<dbReference type="RefSeq" id="WP_344170619.1">
    <property type="nucleotide sequence ID" value="NZ_BAAARY010000005.1"/>
</dbReference>
<dbReference type="GO" id="GO:0016746">
    <property type="term" value="F:acyltransferase activity"/>
    <property type="evidence" value="ECO:0007669"/>
    <property type="project" value="UniProtKB-KW"/>
</dbReference>
<keyword evidence="1" id="KW-0812">Transmembrane</keyword>
<feature type="transmembrane region" description="Helical" evidence="1">
    <location>
        <begin position="20"/>
        <end position="41"/>
    </location>
</feature>
<evidence type="ECO:0000256" key="1">
    <source>
        <dbReference type="SAM" id="Phobius"/>
    </source>
</evidence>
<dbReference type="Pfam" id="PF01757">
    <property type="entry name" value="Acyl_transf_3"/>
    <property type="match status" value="1"/>
</dbReference>
<dbReference type="Proteomes" id="UP001499978">
    <property type="component" value="Unassembled WGS sequence"/>
</dbReference>
<dbReference type="EMBL" id="BAAARY010000005">
    <property type="protein sequence ID" value="GAA2519685.1"/>
    <property type="molecule type" value="Genomic_DNA"/>
</dbReference>
<sequence>MTATALAAATPASRDRYLDLLRVASLAVVVLGHWIMAVIEVDARGTVTATNLLAALPALQPVTWLLQVMPVFFFVGGFGHAVALGSSRYDGYTAFVRSRATRLLRPTAAFVAVWLLAAVAIDLAGQNTGALRMAARTVAQPLWFVGVYLAVVALAPPMRLLHQRWGLWATAGLVGAAGLVDVLRLGFGLPAVGSLNLLLVWLALHQLGFAYADGTLTRGGRRAAALMAAGGLTAVLGLTVFGPYPVSMVGMPGAKVSNMSPPTVALFVHGVWLIGLVLLLRAPVKRWLDRPRVWTAVIVANGLAMTVFLWHLTALFVVAGLAIRFDLLPPVGSLTWWLSRPVWIVALLVVTALFTLLFRRFDALRAPGGGLAGQGAGVAAAIGMAFGAVGVLGLSVVGLAGPVSGHTAILLGVRITALGAVAITLSGFALLHLPRLPARQRHGARA</sequence>
<gene>
    <name evidence="3" type="ORF">GCM10010201_16130</name>
</gene>
<keyword evidence="4" id="KW-1185">Reference proteome</keyword>
<feature type="domain" description="Acyltransferase 3" evidence="2">
    <location>
        <begin position="16"/>
        <end position="358"/>
    </location>
</feature>
<accession>A0ABP6AP43</accession>
<keyword evidence="1" id="KW-1133">Transmembrane helix</keyword>
<keyword evidence="1" id="KW-0472">Membrane</keyword>
<evidence type="ECO:0000313" key="4">
    <source>
        <dbReference type="Proteomes" id="UP001499978"/>
    </source>
</evidence>
<reference evidence="4" key="1">
    <citation type="journal article" date="2019" name="Int. J. Syst. Evol. Microbiol.">
        <title>The Global Catalogue of Microorganisms (GCM) 10K type strain sequencing project: providing services to taxonomists for standard genome sequencing and annotation.</title>
        <authorList>
            <consortium name="The Broad Institute Genomics Platform"/>
            <consortium name="The Broad Institute Genome Sequencing Center for Infectious Disease"/>
            <person name="Wu L."/>
            <person name="Ma J."/>
        </authorList>
    </citation>
    <scope>NUCLEOTIDE SEQUENCE [LARGE SCALE GENOMIC DNA]</scope>
    <source>
        <strain evidence="4">JCM 3367</strain>
    </source>
</reference>
<dbReference type="InterPro" id="IPR002656">
    <property type="entry name" value="Acyl_transf_3_dom"/>
</dbReference>
<feature type="transmembrane region" description="Helical" evidence="1">
    <location>
        <begin position="165"/>
        <end position="187"/>
    </location>
</feature>
<organism evidence="3 4">
    <name type="scientific">Pilimelia columellifera subsp. columellifera</name>
    <dbReference type="NCBI Taxonomy" id="706583"/>
    <lineage>
        <taxon>Bacteria</taxon>
        <taxon>Bacillati</taxon>
        <taxon>Actinomycetota</taxon>
        <taxon>Actinomycetes</taxon>
        <taxon>Micromonosporales</taxon>
        <taxon>Micromonosporaceae</taxon>
        <taxon>Pilimelia</taxon>
    </lineage>
</organism>
<keyword evidence="3" id="KW-0012">Acyltransferase</keyword>
<protein>
    <submittedName>
        <fullName evidence="3">Acyltransferase family protein</fullName>
    </submittedName>
</protein>
<feature type="transmembrane region" description="Helical" evidence="1">
    <location>
        <begin position="407"/>
        <end position="431"/>
    </location>
</feature>
<feature type="transmembrane region" description="Helical" evidence="1">
    <location>
        <begin position="224"/>
        <end position="244"/>
    </location>
</feature>
<feature type="transmembrane region" description="Helical" evidence="1">
    <location>
        <begin position="61"/>
        <end position="83"/>
    </location>
</feature>
<feature type="transmembrane region" description="Helical" evidence="1">
    <location>
        <begin position="141"/>
        <end position="158"/>
    </location>
</feature>
<evidence type="ECO:0000259" key="2">
    <source>
        <dbReference type="Pfam" id="PF01757"/>
    </source>
</evidence>
<keyword evidence="3" id="KW-0808">Transferase</keyword>
<name>A0ABP6AP43_9ACTN</name>
<comment type="caution">
    <text evidence="3">The sequence shown here is derived from an EMBL/GenBank/DDBJ whole genome shotgun (WGS) entry which is preliminary data.</text>
</comment>
<feature type="transmembrane region" description="Helical" evidence="1">
    <location>
        <begin position="193"/>
        <end position="212"/>
    </location>
</feature>
<feature type="transmembrane region" description="Helical" evidence="1">
    <location>
        <begin position="341"/>
        <end position="358"/>
    </location>
</feature>
<feature type="transmembrane region" description="Helical" evidence="1">
    <location>
        <begin position="103"/>
        <end position="121"/>
    </location>
</feature>
<proteinExistence type="predicted"/>
<feature type="transmembrane region" description="Helical" evidence="1">
    <location>
        <begin position="264"/>
        <end position="282"/>
    </location>
</feature>
<feature type="transmembrane region" description="Helical" evidence="1">
    <location>
        <begin position="378"/>
        <end position="401"/>
    </location>
</feature>
<feature type="transmembrane region" description="Helical" evidence="1">
    <location>
        <begin position="294"/>
        <end position="321"/>
    </location>
</feature>
<evidence type="ECO:0000313" key="3">
    <source>
        <dbReference type="EMBL" id="GAA2519685.1"/>
    </source>
</evidence>